<evidence type="ECO:0000313" key="2">
    <source>
        <dbReference type="EMBL" id="EJX10489.1"/>
    </source>
</evidence>
<feature type="region of interest" description="Disordered" evidence="1">
    <location>
        <begin position="226"/>
        <end position="246"/>
    </location>
</feature>
<feature type="region of interest" description="Disordered" evidence="1">
    <location>
        <begin position="264"/>
        <end position="290"/>
    </location>
</feature>
<dbReference type="AlphaFoldDB" id="J9GRG2"/>
<proteinExistence type="predicted"/>
<organism evidence="2">
    <name type="scientific">gut metagenome</name>
    <dbReference type="NCBI Taxonomy" id="749906"/>
    <lineage>
        <taxon>unclassified sequences</taxon>
        <taxon>metagenomes</taxon>
        <taxon>organismal metagenomes</taxon>
    </lineage>
</organism>
<protein>
    <submittedName>
        <fullName evidence="2">Uncharacterized protein</fullName>
    </submittedName>
</protein>
<sequence>MKRIFFLLIVMGLGLSTAAMAMSRGQVCRKTRFLTDKMAYELNLSTRQYEDVYEINYDFIDAVCPIMDKVVRGYEWAVDDYYEALDIRNDDLRWVLSERQYLRLVGMDYFYRPIYVRKEDWTFRIYIYYPDRNRFYFGIPHHCHTYCGVHYRSHFHRVSYYKGRYADLHHCHASYRIRSHRFYHSCRYSDFGTVRFLPHSSVRPQHESVSSLVATRLSAPVHSKVTARLDRSHRRQSVNVQTVSHRRSLENTVRRNAVLFERSDKRASSESVRRGYREVSRSSERNRTRD</sequence>
<reference evidence="2" key="1">
    <citation type="journal article" date="2012" name="PLoS ONE">
        <title>Gene sets for utilization of primary and secondary nutrition supplies in the distal gut of endangered iberian lynx.</title>
        <authorList>
            <person name="Alcaide M."/>
            <person name="Messina E."/>
            <person name="Richter M."/>
            <person name="Bargiela R."/>
            <person name="Peplies J."/>
            <person name="Huws S.A."/>
            <person name="Newbold C.J."/>
            <person name="Golyshin P.N."/>
            <person name="Simon M.A."/>
            <person name="Lopez G."/>
            <person name="Yakimov M.M."/>
            <person name="Ferrer M."/>
        </authorList>
    </citation>
    <scope>NUCLEOTIDE SEQUENCE</scope>
</reference>
<accession>J9GRG2</accession>
<comment type="caution">
    <text evidence="2">The sequence shown here is derived from an EMBL/GenBank/DDBJ whole genome shotgun (WGS) entry which is preliminary data.</text>
</comment>
<dbReference type="EMBL" id="AMCI01000174">
    <property type="protein sequence ID" value="EJX10489.1"/>
    <property type="molecule type" value="Genomic_DNA"/>
</dbReference>
<evidence type="ECO:0000256" key="1">
    <source>
        <dbReference type="SAM" id="MobiDB-lite"/>
    </source>
</evidence>
<gene>
    <name evidence="2" type="ORF">EVA_01153</name>
</gene>
<name>J9GRG2_9ZZZZ</name>